<keyword evidence="1" id="KW-0805">Transcription regulation</keyword>
<evidence type="ECO:0000313" key="6">
    <source>
        <dbReference type="EMBL" id="OIQ80717.1"/>
    </source>
</evidence>
<dbReference type="GO" id="GO:0005829">
    <property type="term" value="C:cytosol"/>
    <property type="evidence" value="ECO:0007669"/>
    <property type="project" value="TreeGrafter"/>
</dbReference>
<dbReference type="Pfam" id="PF01381">
    <property type="entry name" value="HTH_3"/>
    <property type="match status" value="1"/>
</dbReference>
<feature type="domain" description="HTH cro/C1-type" evidence="5">
    <location>
        <begin position="18"/>
        <end position="72"/>
    </location>
</feature>
<feature type="region of interest" description="Disordered" evidence="4">
    <location>
        <begin position="107"/>
        <end position="130"/>
    </location>
</feature>
<evidence type="ECO:0000256" key="4">
    <source>
        <dbReference type="SAM" id="MobiDB-lite"/>
    </source>
</evidence>
<dbReference type="PROSITE" id="PS50943">
    <property type="entry name" value="HTH_CROC1"/>
    <property type="match status" value="1"/>
</dbReference>
<keyword evidence="3" id="KW-0804">Transcription</keyword>
<evidence type="ECO:0000256" key="2">
    <source>
        <dbReference type="ARBA" id="ARBA00023125"/>
    </source>
</evidence>
<reference evidence="6" key="1">
    <citation type="submission" date="2016-10" db="EMBL/GenBank/DDBJ databases">
        <title>Sequence of Gallionella enrichment culture.</title>
        <authorList>
            <person name="Poehlein A."/>
            <person name="Muehling M."/>
            <person name="Daniel R."/>
        </authorList>
    </citation>
    <scope>NUCLEOTIDE SEQUENCE</scope>
</reference>
<dbReference type="SUPFAM" id="SSF47413">
    <property type="entry name" value="lambda repressor-like DNA-binding domains"/>
    <property type="match status" value="1"/>
</dbReference>
<dbReference type="CDD" id="cd00093">
    <property type="entry name" value="HTH_XRE"/>
    <property type="match status" value="1"/>
</dbReference>
<feature type="compositionally biased region" description="Polar residues" evidence="4">
    <location>
        <begin position="120"/>
        <end position="130"/>
    </location>
</feature>
<evidence type="ECO:0000256" key="1">
    <source>
        <dbReference type="ARBA" id="ARBA00023015"/>
    </source>
</evidence>
<dbReference type="Gene3D" id="1.10.260.40">
    <property type="entry name" value="lambda repressor-like DNA-binding domains"/>
    <property type="match status" value="1"/>
</dbReference>
<protein>
    <submittedName>
        <fullName evidence="6">Anaerobic benzoate catabolism transcriptional regulator</fullName>
    </submittedName>
</protein>
<dbReference type="InterPro" id="IPR010982">
    <property type="entry name" value="Lambda_DNA-bd_dom_sf"/>
</dbReference>
<dbReference type="EMBL" id="MLJW01001022">
    <property type="protein sequence ID" value="OIQ80717.1"/>
    <property type="molecule type" value="Genomic_DNA"/>
</dbReference>
<name>A0A1J5QXV0_9ZZZZ</name>
<keyword evidence="2" id="KW-0238">DNA-binding</keyword>
<dbReference type="SMART" id="SM00530">
    <property type="entry name" value="HTH_XRE"/>
    <property type="match status" value="1"/>
</dbReference>
<sequence length="130" mass="14054">MKDAPQQTAFYRQLGASIRTCRKRSNLSQEGLATLIGLTRTSLTNIENGRQHPPLHTLCEIVEKLKVDISELLPRPLAAAEAVDITAMVGNQLRGADELAFIKSGLGIKNRGSHGDTETQDSSDGGITTR</sequence>
<evidence type="ECO:0000256" key="3">
    <source>
        <dbReference type="ARBA" id="ARBA00023163"/>
    </source>
</evidence>
<dbReference type="GO" id="GO:0003700">
    <property type="term" value="F:DNA-binding transcription factor activity"/>
    <property type="evidence" value="ECO:0007669"/>
    <property type="project" value="TreeGrafter"/>
</dbReference>
<dbReference type="PANTHER" id="PTHR46797:SF23">
    <property type="entry name" value="HTH-TYPE TRANSCRIPTIONAL REGULATOR SUTR"/>
    <property type="match status" value="1"/>
</dbReference>
<evidence type="ECO:0000259" key="5">
    <source>
        <dbReference type="PROSITE" id="PS50943"/>
    </source>
</evidence>
<gene>
    <name evidence="6" type="ORF">GALL_375310</name>
</gene>
<accession>A0A1J5QXV0</accession>
<proteinExistence type="predicted"/>
<dbReference type="PANTHER" id="PTHR46797">
    <property type="entry name" value="HTH-TYPE TRANSCRIPTIONAL REGULATOR"/>
    <property type="match status" value="1"/>
</dbReference>
<dbReference type="InterPro" id="IPR050807">
    <property type="entry name" value="TransReg_Diox_bact_type"/>
</dbReference>
<dbReference type="GO" id="GO:0003677">
    <property type="term" value="F:DNA binding"/>
    <property type="evidence" value="ECO:0007669"/>
    <property type="project" value="UniProtKB-KW"/>
</dbReference>
<dbReference type="AlphaFoldDB" id="A0A1J5QXV0"/>
<comment type="caution">
    <text evidence="6">The sequence shown here is derived from an EMBL/GenBank/DDBJ whole genome shotgun (WGS) entry which is preliminary data.</text>
</comment>
<organism evidence="6">
    <name type="scientific">mine drainage metagenome</name>
    <dbReference type="NCBI Taxonomy" id="410659"/>
    <lineage>
        <taxon>unclassified sequences</taxon>
        <taxon>metagenomes</taxon>
        <taxon>ecological metagenomes</taxon>
    </lineage>
</organism>
<dbReference type="InterPro" id="IPR001387">
    <property type="entry name" value="Cro/C1-type_HTH"/>
</dbReference>